<comment type="caution">
    <text evidence="1">The sequence shown here is derived from an EMBL/GenBank/DDBJ whole genome shotgun (WGS) entry which is preliminary data.</text>
</comment>
<sequence length="84" mass="9285">MTISLKTVFAMVSRVILKYLFCAKKKKIQGSVPGPSSFLADDLSNGLLRNPLWTVTGEPWLVDSSLPERKMELKILCGCVVDVT</sequence>
<gene>
    <name evidence="1" type="ORF">CHS0354_021146</name>
</gene>
<dbReference type="AlphaFoldDB" id="A0AAE0T2I5"/>
<evidence type="ECO:0000313" key="2">
    <source>
        <dbReference type="Proteomes" id="UP001195483"/>
    </source>
</evidence>
<dbReference type="EMBL" id="JAEAOA010001296">
    <property type="protein sequence ID" value="KAK3602559.1"/>
    <property type="molecule type" value="Genomic_DNA"/>
</dbReference>
<protein>
    <submittedName>
        <fullName evidence="1">Uncharacterized protein</fullName>
    </submittedName>
</protein>
<name>A0AAE0T2I5_9BIVA</name>
<reference evidence="1" key="3">
    <citation type="submission" date="2023-05" db="EMBL/GenBank/DDBJ databases">
        <authorList>
            <person name="Smith C.H."/>
        </authorList>
    </citation>
    <scope>NUCLEOTIDE SEQUENCE</scope>
    <source>
        <strain evidence="1">CHS0354</strain>
        <tissue evidence="1">Mantle</tissue>
    </source>
</reference>
<evidence type="ECO:0000313" key="1">
    <source>
        <dbReference type="EMBL" id="KAK3602559.1"/>
    </source>
</evidence>
<reference evidence="1" key="2">
    <citation type="journal article" date="2021" name="Genome Biol. Evol.">
        <title>Developing a high-quality reference genome for a parasitic bivalve with doubly uniparental inheritance (Bivalvia: Unionida).</title>
        <authorList>
            <person name="Smith C.H."/>
        </authorList>
    </citation>
    <scope>NUCLEOTIDE SEQUENCE</scope>
    <source>
        <strain evidence="1">CHS0354</strain>
        <tissue evidence="1">Mantle</tissue>
    </source>
</reference>
<dbReference type="Proteomes" id="UP001195483">
    <property type="component" value="Unassembled WGS sequence"/>
</dbReference>
<accession>A0AAE0T2I5</accession>
<organism evidence="1 2">
    <name type="scientific">Potamilus streckersoni</name>
    <dbReference type="NCBI Taxonomy" id="2493646"/>
    <lineage>
        <taxon>Eukaryota</taxon>
        <taxon>Metazoa</taxon>
        <taxon>Spiralia</taxon>
        <taxon>Lophotrochozoa</taxon>
        <taxon>Mollusca</taxon>
        <taxon>Bivalvia</taxon>
        <taxon>Autobranchia</taxon>
        <taxon>Heteroconchia</taxon>
        <taxon>Palaeoheterodonta</taxon>
        <taxon>Unionida</taxon>
        <taxon>Unionoidea</taxon>
        <taxon>Unionidae</taxon>
        <taxon>Ambleminae</taxon>
        <taxon>Lampsilini</taxon>
        <taxon>Potamilus</taxon>
    </lineage>
</organism>
<proteinExistence type="predicted"/>
<reference evidence="1" key="1">
    <citation type="journal article" date="2021" name="Genome Biol. Evol.">
        <title>A High-Quality Reference Genome for a Parasitic Bivalve with Doubly Uniparental Inheritance (Bivalvia: Unionida).</title>
        <authorList>
            <person name="Smith C.H."/>
        </authorList>
    </citation>
    <scope>NUCLEOTIDE SEQUENCE</scope>
    <source>
        <strain evidence="1">CHS0354</strain>
    </source>
</reference>
<keyword evidence="2" id="KW-1185">Reference proteome</keyword>
<feature type="non-terminal residue" evidence="1">
    <location>
        <position position="84"/>
    </location>
</feature>